<dbReference type="InterPro" id="IPR019734">
    <property type="entry name" value="TPR_rpt"/>
</dbReference>
<dbReference type="SUPFAM" id="SSF48452">
    <property type="entry name" value="TPR-like"/>
    <property type="match status" value="1"/>
</dbReference>
<comment type="caution">
    <text evidence="7">The sequence shown here is derived from an EMBL/GenBank/DDBJ whole genome shotgun (WGS) entry which is preliminary data.</text>
</comment>
<dbReference type="InterPro" id="IPR039565">
    <property type="entry name" value="BamD-like"/>
</dbReference>
<evidence type="ECO:0000259" key="5">
    <source>
        <dbReference type="Pfam" id="PF13525"/>
    </source>
</evidence>
<keyword evidence="2" id="KW-0132">Cell division</keyword>
<organism evidence="7 8">
    <name type="scientific">Novilysobacter selenitireducens</name>
    <dbReference type="NCBI Taxonomy" id="2872639"/>
    <lineage>
        <taxon>Bacteria</taxon>
        <taxon>Pseudomonadati</taxon>
        <taxon>Pseudomonadota</taxon>
        <taxon>Gammaproteobacteria</taxon>
        <taxon>Lysobacterales</taxon>
        <taxon>Lysobacteraceae</taxon>
        <taxon>Novilysobacter</taxon>
    </lineage>
</organism>
<comment type="similarity">
    <text evidence="2">Belongs to the CpoB family.</text>
</comment>
<evidence type="ECO:0000313" key="7">
    <source>
        <dbReference type="EMBL" id="MBZ4038527.1"/>
    </source>
</evidence>
<dbReference type="InterPro" id="IPR006311">
    <property type="entry name" value="TAT_signal"/>
</dbReference>
<evidence type="ECO:0000259" key="6">
    <source>
        <dbReference type="Pfam" id="PF16331"/>
    </source>
</evidence>
<feature type="chain" id="PRO_5044916727" description="Cell division coordinator CpoB" evidence="2">
    <location>
        <begin position="27"/>
        <end position="286"/>
    </location>
</feature>
<feature type="repeat" description="TPR" evidence="3">
    <location>
        <begin position="197"/>
        <end position="230"/>
    </location>
</feature>
<keyword evidence="3" id="KW-0802">TPR repeat</keyword>
<evidence type="ECO:0000256" key="3">
    <source>
        <dbReference type="PROSITE-ProRule" id="PRU00339"/>
    </source>
</evidence>
<feature type="domain" description="Outer membrane lipoprotein BamD-like" evidence="5">
    <location>
        <begin position="161"/>
        <end position="276"/>
    </location>
</feature>
<gene>
    <name evidence="7" type="primary">ybgF</name>
    <name evidence="2" type="synonym">cpoB</name>
    <name evidence="7" type="ORF">K6753_03110</name>
</gene>
<feature type="domain" description="YbgF trimerisation" evidence="6">
    <location>
        <begin position="30"/>
        <end position="103"/>
    </location>
</feature>
<dbReference type="RefSeq" id="WP_223674707.1">
    <property type="nucleotide sequence ID" value="NZ_JAINZW010000001.1"/>
</dbReference>
<comment type="function">
    <text evidence="2">Mediates coordination of peptidoglycan synthesis and outer membrane constriction during cell division.</text>
</comment>
<dbReference type="PROSITE" id="PS51318">
    <property type="entry name" value="TAT"/>
    <property type="match status" value="1"/>
</dbReference>
<dbReference type="Proteomes" id="UP001430954">
    <property type="component" value="Unassembled WGS sequence"/>
</dbReference>
<evidence type="ECO:0000256" key="2">
    <source>
        <dbReference type="HAMAP-Rule" id="MF_02066"/>
    </source>
</evidence>
<protein>
    <recommendedName>
        <fullName evidence="2">Cell division coordinator CpoB</fullName>
    </recommendedName>
</protein>
<keyword evidence="8" id="KW-1185">Reference proteome</keyword>
<evidence type="ECO:0000256" key="4">
    <source>
        <dbReference type="SAM" id="MobiDB-lite"/>
    </source>
</evidence>
<dbReference type="InterPro" id="IPR014162">
    <property type="entry name" value="CpoB_C"/>
</dbReference>
<accession>A0ABS7T3U3</accession>
<dbReference type="InterPro" id="IPR011990">
    <property type="entry name" value="TPR-like_helical_dom_sf"/>
</dbReference>
<dbReference type="InterPro" id="IPR034706">
    <property type="entry name" value="CpoB"/>
</dbReference>
<evidence type="ECO:0000256" key="1">
    <source>
        <dbReference type="ARBA" id="ARBA00022729"/>
    </source>
</evidence>
<comment type="subcellular location">
    <subcellularLocation>
        <location evidence="2">Periplasm</location>
    </subcellularLocation>
</comment>
<feature type="compositionally biased region" description="Low complexity" evidence="4">
    <location>
        <begin position="121"/>
        <end position="139"/>
    </location>
</feature>
<dbReference type="Gene3D" id="1.25.40.10">
    <property type="entry name" value="Tetratricopeptide repeat domain"/>
    <property type="match status" value="1"/>
</dbReference>
<reference evidence="7 8" key="1">
    <citation type="submission" date="2021-09" db="EMBL/GenBank/DDBJ databases">
        <title>Lysobacter sp. 13A isolated from the river sediment.</title>
        <authorList>
            <person name="Liu H."/>
            <person name="Li S."/>
            <person name="Mao S."/>
        </authorList>
    </citation>
    <scope>NUCLEOTIDE SEQUENCE [LARGE SCALE GENOMIC DNA]</scope>
    <source>
        <strain evidence="7 8">13A</strain>
    </source>
</reference>
<dbReference type="Gene3D" id="1.20.5.110">
    <property type="match status" value="1"/>
</dbReference>
<keyword evidence="2" id="KW-0175">Coiled coil</keyword>
<dbReference type="InterPro" id="IPR032519">
    <property type="entry name" value="YbgF_tri"/>
</dbReference>
<evidence type="ECO:0000313" key="8">
    <source>
        <dbReference type="Proteomes" id="UP001430954"/>
    </source>
</evidence>
<feature type="region of interest" description="Disordered" evidence="4">
    <location>
        <begin position="98"/>
        <end position="146"/>
    </location>
</feature>
<feature type="coiled-coil region" evidence="2">
    <location>
        <begin position="55"/>
        <end position="82"/>
    </location>
</feature>
<proteinExistence type="inferred from homology"/>
<dbReference type="EMBL" id="JAINZW010000001">
    <property type="protein sequence ID" value="MBZ4038527.1"/>
    <property type="molecule type" value="Genomic_DNA"/>
</dbReference>
<keyword evidence="2" id="KW-0131">Cell cycle</keyword>
<keyword evidence="1 2" id="KW-0732">Signal</keyword>
<dbReference type="Pfam" id="PF13525">
    <property type="entry name" value="YfiO"/>
    <property type="match status" value="1"/>
</dbReference>
<feature type="signal peptide" evidence="2">
    <location>
        <begin position="1"/>
        <end position="26"/>
    </location>
</feature>
<dbReference type="PROSITE" id="PS50005">
    <property type="entry name" value="TPR"/>
    <property type="match status" value="1"/>
</dbReference>
<dbReference type="HAMAP" id="MF_02066">
    <property type="entry name" value="CpoB"/>
    <property type="match status" value="1"/>
</dbReference>
<name>A0ABS7T3U3_9GAMM</name>
<sequence length="286" mass="30594" precursor="true">MTRTRRIALVSATVAAALVAAAPVWAQRASLADRVALLEQRAADNQANVQLLNQVNLLKTEVTTLRSQVEELQHTLDQLRQTSRSQYLDLDGRLNRLEGGAPASPPIDAAPVLDASPDVGSASIPDSSAPAAGSAPAVAAEDRPPSVYGDRGTLALGEGEREAYDAAFDALKSGQYAESARLFQAFLGRYPGGSYAPNALYWLGESYYVTQNYPLAQEQFQALLDRYPTHDKAPGALLKVGLSQYGLQDLDGAERTLQDVVSRYPGSDAARTAADRLGAIQLGRLR</sequence>
<keyword evidence="2" id="KW-0574">Periplasm</keyword>
<dbReference type="Pfam" id="PF16331">
    <property type="entry name" value="TolA_bind_tri"/>
    <property type="match status" value="1"/>
</dbReference>
<dbReference type="NCBIfam" id="TIGR02795">
    <property type="entry name" value="tol_pal_ybgF"/>
    <property type="match status" value="1"/>
</dbReference>